<keyword evidence="2" id="KW-1185">Reference proteome</keyword>
<dbReference type="EMBL" id="LXQA010446085">
    <property type="protein sequence ID" value="MCI52360.1"/>
    <property type="molecule type" value="Genomic_DNA"/>
</dbReference>
<name>A0A392SWT0_9FABA</name>
<feature type="non-terminal residue" evidence="1">
    <location>
        <position position="88"/>
    </location>
</feature>
<evidence type="ECO:0000313" key="2">
    <source>
        <dbReference type="Proteomes" id="UP000265520"/>
    </source>
</evidence>
<reference evidence="1 2" key="1">
    <citation type="journal article" date="2018" name="Front. Plant Sci.">
        <title>Red Clover (Trifolium pratense) and Zigzag Clover (T. medium) - A Picture of Genomic Similarities and Differences.</title>
        <authorList>
            <person name="Dluhosova J."/>
            <person name="Istvanek J."/>
            <person name="Nedelnik J."/>
            <person name="Repkova J."/>
        </authorList>
    </citation>
    <scope>NUCLEOTIDE SEQUENCE [LARGE SCALE GENOMIC DNA]</scope>
    <source>
        <strain evidence="2">cv. 10/8</strain>
        <tissue evidence="1">Leaf</tissue>
    </source>
</reference>
<sequence length="88" mass="9613">MLSASVGLPEVEFVTLNEKNPEAALKLLLSKKYPNPQASSEPSASTASDFEINSLVRQDSLMLKLHNDFINGDILASVEENPTIAFKH</sequence>
<dbReference type="AlphaFoldDB" id="A0A392SWT0"/>
<organism evidence="1 2">
    <name type="scientific">Trifolium medium</name>
    <dbReference type="NCBI Taxonomy" id="97028"/>
    <lineage>
        <taxon>Eukaryota</taxon>
        <taxon>Viridiplantae</taxon>
        <taxon>Streptophyta</taxon>
        <taxon>Embryophyta</taxon>
        <taxon>Tracheophyta</taxon>
        <taxon>Spermatophyta</taxon>
        <taxon>Magnoliopsida</taxon>
        <taxon>eudicotyledons</taxon>
        <taxon>Gunneridae</taxon>
        <taxon>Pentapetalae</taxon>
        <taxon>rosids</taxon>
        <taxon>fabids</taxon>
        <taxon>Fabales</taxon>
        <taxon>Fabaceae</taxon>
        <taxon>Papilionoideae</taxon>
        <taxon>50 kb inversion clade</taxon>
        <taxon>NPAAA clade</taxon>
        <taxon>Hologalegina</taxon>
        <taxon>IRL clade</taxon>
        <taxon>Trifolieae</taxon>
        <taxon>Trifolium</taxon>
    </lineage>
</organism>
<protein>
    <submittedName>
        <fullName evidence="1">Uncharacterized protein</fullName>
    </submittedName>
</protein>
<evidence type="ECO:0000313" key="1">
    <source>
        <dbReference type="EMBL" id="MCI52360.1"/>
    </source>
</evidence>
<dbReference type="Proteomes" id="UP000265520">
    <property type="component" value="Unassembled WGS sequence"/>
</dbReference>
<proteinExistence type="predicted"/>
<accession>A0A392SWT0</accession>
<comment type="caution">
    <text evidence="1">The sequence shown here is derived from an EMBL/GenBank/DDBJ whole genome shotgun (WGS) entry which is preliminary data.</text>
</comment>